<name>A0A2I0JPZ3_PUNGR</name>
<keyword evidence="3" id="KW-1185">Reference proteome</keyword>
<feature type="domain" description="Reverse transcriptase Ty1/copia-type" evidence="1">
    <location>
        <begin position="126"/>
        <end position="271"/>
    </location>
</feature>
<organism evidence="2 3">
    <name type="scientific">Punica granatum</name>
    <name type="common">Pomegranate</name>
    <dbReference type="NCBI Taxonomy" id="22663"/>
    <lineage>
        <taxon>Eukaryota</taxon>
        <taxon>Viridiplantae</taxon>
        <taxon>Streptophyta</taxon>
        <taxon>Embryophyta</taxon>
        <taxon>Tracheophyta</taxon>
        <taxon>Spermatophyta</taxon>
        <taxon>Magnoliopsida</taxon>
        <taxon>eudicotyledons</taxon>
        <taxon>Gunneridae</taxon>
        <taxon>Pentapetalae</taxon>
        <taxon>rosids</taxon>
        <taxon>malvids</taxon>
        <taxon>Myrtales</taxon>
        <taxon>Lythraceae</taxon>
        <taxon>Punica</taxon>
    </lineage>
</organism>
<evidence type="ECO:0000259" key="1">
    <source>
        <dbReference type="Pfam" id="PF07727"/>
    </source>
</evidence>
<dbReference type="STRING" id="22663.A0A2I0JPZ3"/>
<sequence length="278" mass="32195">MVVISRDAIFLEKQFIQEGGIGRQIVLDEESSMPQTNQAPISMDTNKLVETPIHVKNVTEPRRSGRVTRNPARYLNLHENVQELFIHGDNDHGDDPFTYEETISDIDSFKLLEAMKSEIDSMNESQVWDLVDPPEGIIPIRNKWVFKRKIGADGKVETYKARLVAKGNRQRQEVNYKETFSPVAMLKSIRIMLAITAHYDYEVWQMDVKTAFLNGHTEEDIFMDQPRGFESNDKSKVCKLKRSIYGLKQASRSWNRRFDEVVKSFGFIKNEDEPCLVF</sequence>
<evidence type="ECO:0000313" key="3">
    <source>
        <dbReference type="Proteomes" id="UP000233551"/>
    </source>
</evidence>
<accession>A0A2I0JPZ3</accession>
<protein>
    <recommendedName>
        <fullName evidence="1">Reverse transcriptase Ty1/copia-type domain-containing protein</fullName>
    </recommendedName>
</protein>
<dbReference type="Proteomes" id="UP000233551">
    <property type="component" value="Unassembled WGS sequence"/>
</dbReference>
<proteinExistence type="predicted"/>
<dbReference type="Pfam" id="PF07727">
    <property type="entry name" value="RVT_2"/>
    <property type="match status" value="1"/>
</dbReference>
<dbReference type="InterPro" id="IPR013103">
    <property type="entry name" value="RVT_2"/>
</dbReference>
<dbReference type="AlphaFoldDB" id="A0A2I0JPZ3"/>
<reference evidence="2 3" key="1">
    <citation type="submission" date="2017-11" db="EMBL/GenBank/DDBJ databases">
        <title>De-novo sequencing of pomegranate (Punica granatum L.) genome.</title>
        <authorList>
            <person name="Akparov Z."/>
            <person name="Amiraslanov A."/>
            <person name="Hajiyeva S."/>
            <person name="Abbasov M."/>
            <person name="Kaur K."/>
            <person name="Hamwieh A."/>
            <person name="Solovyev V."/>
            <person name="Salamov A."/>
            <person name="Braich B."/>
            <person name="Kosarev P."/>
            <person name="Mahmoud A."/>
            <person name="Hajiyev E."/>
            <person name="Babayeva S."/>
            <person name="Izzatullayeva V."/>
            <person name="Mammadov A."/>
            <person name="Mammadov A."/>
            <person name="Sharifova S."/>
            <person name="Ojaghi J."/>
            <person name="Eynullazada K."/>
            <person name="Bayramov B."/>
            <person name="Abdulazimova A."/>
            <person name="Shahmuradov I."/>
        </authorList>
    </citation>
    <scope>NUCLEOTIDE SEQUENCE [LARGE SCALE GENOMIC DNA]</scope>
    <source>
        <strain evidence="3">cv. AG2017</strain>
        <tissue evidence="2">Leaf</tissue>
    </source>
</reference>
<comment type="caution">
    <text evidence="2">The sequence shown here is derived from an EMBL/GenBank/DDBJ whole genome shotgun (WGS) entry which is preliminary data.</text>
</comment>
<evidence type="ECO:0000313" key="2">
    <source>
        <dbReference type="EMBL" id="PKI58367.1"/>
    </source>
</evidence>
<gene>
    <name evidence="2" type="ORF">CRG98_021242</name>
</gene>
<dbReference type="EMBL" id="PGOL01001401">
    <property type="protein sequence ID" value="PKI58367.1"/>
    <property type="molecule type" value="Genomic_DNA"/>
</dbReference>